<evidence type="ECO:0000313" key="2">
    <source>
        <dbReference type="EMBL" id="OGN24557.1"/>
    </source>
</evidence>
<evidence type="ECO:0000256" key="1">
    <source>
        <dbReference type="SAM" id="MobiDB-lite"/>
    </source>
</evidence>
<accession>A0A1F8GGN7</accession>
<dbReference type="STRING" id="1802695.A3A13_00555"/>
<feature type="compositionally biased region" description="Basic residues" evidence="1">
    <location>
        <begin position="35"/>
        <end position="46"/>
    </location>
</feature>
<organism evidence="2 3">
    <name type="scientific">Candidatus Yanofskybacteria bacterium RIFCSPLOWO2_01_FULL_43_22</name>
    <dbReference type="NCBI Taxonomy" id="1802695"/>
    <lineage>
        <taxon>Bacteria</taxon>
        <taxon>Candidatus Yanofskyibacteriota</taxon>
    </lineage>
</organism>
<evidence type="ECO:0000313" key="3">
    <source>
        <dbReference type="Proteomes" id="UP000178911"/>
    </source>
</evidence>
<gene>
    <name evidence="2" type="ORF">A3A13_00555</name>
</gene>
<sequence>MLVPCPFRGDHMIRKGRMHGPSQCPPLPGEYGEHRRNKRLRRRRAKRAAEFSVGRGEAIAGTGKPSASSEKRAGVKDKLKKLMMGGAK</sequence>
<feature type="region of interest" description="Disordered" evidence="1">
    <location>
        <begin position="13"/>
        <end position="88"/>
    </location>
</feature>
<dbReference type="AlphaFoldDB" id="A0A1F8GGN7"/>
<dbReference type="Proteomes" id="UP000178911">
    <property type="component" value="Unassembled WGS sequence"/>
</dbReference>
<name>A0A1F8GGN7_9BACT</name>
<reference evidence="2 3" key="1">
    <citation type="journal article" date="2016" name="Nat. Commun.">
        <title>Thousands of microbial genomes shed light on interconnected biogeochemical processes in an aquifer system.</title>
        <authorList>
            <person name="Anantharaman K."/>
            <person name="Brown C.T."/>
            <person name="Hug L.A."/>
            <person name="Sharon I."/>
            <person name="Castelle C.J."/>
            <person name="Probst A.J."/>
            <person name="Thomas B.C."/>
            <person name="Singh A."/>
            <person name="Wilkins M.J."/>
            <person name="Karaoz U."/>
            <person name="Brodie E.L."/>
            <person name="Williams K.H."/>
            <person name="Hubbard S.S."/>
            <person name="Banfield J.F."/>
        </authorList>
    </citation>
    <scope>NUCLEOTIDE SEQUENCE [LARGE SCALE GENOMIC DNA]</scope>
</reference>
<proteinExistence type="predicted"/>
<dbReference type="EMBL" id="MGKJ01000010">
    <property type="protein sequence ID" value="OGN24557.1"/>
    <property type="molecule type" value="Genomic_DNA"/>
</dbReference>
<comment type="caution">
    <text evidence="2">The sequence shown here is derived from an EMBL/GenBank/DDBJ whole genome shotgun (WGS) entry which is preliminary data.</text>
</comment>
<protein>
    <submittedName>
        <fullName evidence="2">Uncharacterized protein</fullName>
    </submittedName>
</protein>